<dbReference type="SMART" id="SM00471">
    <property type="entry name" value="HDc"/>
    <property type="match status" value="1"/>
</dbReference>
<evidence type="ECO:0000313" key="7">
    <source>
        <dbReference type="Proteomes" id="UP000266172"/>
    </source>
</evidence>
<dbReference type="PROSITE" id="PS50110">
    <property type="entry name" value="RESPONSE_REGULATORY"/>
    <property type="match status" value="1"/>
</dbReference>
<feature type="domain" description="Response regulatory" evidence="4">
    <location>
        <begin position="359"/>
        <end position="474"/>
    </location>
</feature>
<dbReference type="SUPFAM" id="SSF109604">
    <property type="entry name" value="HD-domain/PDEase-like"/>
    <property type="match status" value="1"/>
</dbReference>
<gene>
    <name evidence="6" type="ORF">DWX93_08630</name>
</gene>
<dbReference type="GO" id="GO:0000160">
    <property type="term" value="P:phosphorelay signal transduction system"/>
    <property type="evidence" value="ECO:0007669"/>
    <property type="project" value="InterPro"/>
</dbReference>
<dbReference type="CDD" id="cd00077">
    <property type="entry name" value="HDc"/>
    <property type="match status" value="1"/>
</dbReference>
<name>A0A395VCD2_9FIRM</name>
<feature type="domain" description="HD-GYP" evidence="5">
    <location>
        <begin position="95"/>
        <end position="291"/>
    </location>
</feature>
<dbReference type="SUPFAM" id="SSF52172">
    <property type="entry name" value="CheY-like"/>
    <property type="match status" value="1"/>
</dbReference>
<feature type="modified residue" description="4-aspartylphosphate" evidence="3">
    <location>
        <position position="408"/>
    </location>
</feature>
<keyword evidence="3" id="KW-0597">Phosphoprotein</keyword>
<dbReference type="RefSeq" id="WP_118097307.1">
    <property type="nucleotide sequence ID" value="NZ_QRVL01000005.1"/>
</dbReference>
<dbReference type="InterPro" id="IPR052020">
    <property type="entry name" value="Cyclic_di-GMP/3'3'-cGAMP_PDE"/>
</dbReference>
<evidence type="ECO:0000313" key="6">
    <source>
        <dbReference type="EMBL" id="RGS40831.1"/>
    </source>
</evidence>
<dbReference type="InterPro" id="IPR001789">
    <property type="entry name" value="Sig_transdc_resp-reg_receiver"/>
</dbReference>
<dbReference type="PANTHER" id="PTHR45228">
    <property type="entry name" value="CYCLIC DI-GMP PHOSPHODIESTERASE TM_0186-RELATED"/>
    <property type="match status" value="1"/>
</dbReference>
<dbReference type="InterPro" id="IPR003607">
    <property type="entry name" value="HD/PDEase_dom"/>
</dbReference>
<evidence type="ECO:0000259" key="5">
    <source>
        <dbReference type="PROSITE" id="PS51832"/>
    </source>
</evidence>
<dbReference type="InterPro" id="IPR037522">
    <property type="entry name" value="HD_GYP_dom"/>
</dbReference>
<dbReference type="SMART" id="SM00448">
    <property type="entry name" value="REC"/>
    <property type="match status" value="1"/>
</dbReference>
<dbReference type="Gene3D" id="1.10.3210.10">
    <property type="entry name" value="Hypothetical protein af1432"/>
    <property type="match status" value="1"/>
</dbReference>
<comment type="caution">
    <text evidence="6">The sequence shown here is derived from an EMBL/GenBank/DDBJ whole genome shotgun (WGS) entry which is preliminary data.</text>
</comment>
<protein>
    <recommendedName>
        <fullName evidence="1">Stage 0 sporulation protein A homolog</fullName>
    </recommendedName>
</protein>
<comment type="function">
    <text evidence="2">May play the central regulatory role in sporulation. It may be an element of the effector pathway responsible for the activation of sporulation genes in response to nutritional stress. Spo0A may act in concert with spo0H (a sigma factor) to control the expression of some genes that are critical to the sporulation process.</text>
</comment>
<dbReference type="PROSITE" id="PS51832">
    <property type="entry name" value="HD_GYP"/>
    <property type="match status" value="1"/>
</dbReference>
<accession>A0A395VCD2</accession>
<dbReference type="Gene3D" id="3.40.50.2300">
    <property type="match status" value="1"/>
</dbReference>
<evidence type="ECO:0000259" key="4">
    <source>
        <dbReference type="PROSITE" id="PS50110"/>
    </source>
</evidence>
<evidence type="ECO:0000256" key="3">
    <source>
        <dbReference type="PROSITE-ProRule" id="PRU00169"/>
    </source>
</evidence>
<evidence type="ECO:0000256" key="1">
    <source>
        <dbReference type="ARBA" id="ARBA00018672"/>
    </source>
</evidence>
<organism evidence="6 7">
    <name type="scientific">Roseburia hominis</name>
    <dbReference type="NCBI Taxonomy" id="301301"/>
    <lineage>
        <taxon>Bacteria</taxon>
        <taxon>Bacillati</taxon>
        <taxon>Bacillota</taxon>
        <taxon>Clostridia</taxon>
        <taxon>Lachnospirales</taxon>
        <taxon>Lachnospiraceae</taxon>
        <taxon>Roseburia</taxon>
    </lineage>
</organism>
<proteinExistence type="predicted"/>
<dbReference type="PANTHER" id="PTHR45228:SF4">
    <property type="entry name" value="LIPOPROTEIN"/>
    <property type="match status" value="1"/>
</dbReference>
<dbReference type="AlphaFoldDB" id="A0A395VCD2"/>
<dbReference type="EMBL" id="QRVL01000005">
    <property type="protein sequence ID" value="RGS40831.1"/>
    <property type="molecule type" value="Genomic_DNA"/>
</dbReference>
<sequence>MRYVPLKEAEPGMVLAADLYDSVGRTLIGCHCELTESYLEKLEAYGFDGVYIEDKLSEGITIESVITPQLRQEGQERIRACDIDGCKLIARRMVEEILSCGNVSLDLTDLRSYDDYTYAHSVNVAVYCGVIGMGMGMSEVELGHLVTAALLHDLGKLQIPNEILNKPGRLTQEEYLIMKSHATLSYQIISERWDISAHIKEAVLHHHENVDGSGYPDGLEGAQQTMFTRILHVADVYDALTSRRPYKEPYAPYEATEYLMGGCGIMFDREVVETLLKYVPLYPKGTMVTLSDGREAIIYENFGVHNLRPVVRLMDGELLDLSNEANYHITLRMKTESGFSTEEAEKERNEMIRPPVRCRIMVVDDMKTNLQMLRGILEPLYDVILMKSGHQALLYLKKHPAPDLVLMDIDMPEMDGIETAKRIMEMTDHTVPILFVTALCDRQTVTLCRNLDAAGYIVRPYKPVFVKTEIKRILMGRSEIE</sequence>
<dbReference type="Pfam" id="PF00072">
    <property type="entry name" value="Response_reg"/>
    <property type="match status" value="1"/>
</dbReference>
<evidence type="ECO:0000256" key="2">
    <source>
        <dbReference type="ARBA" id="ARBA00024867"/>
    </source>
</evidence>
<reference evidence="6 7" key="1">
    <citation type="submission" date="2018-08" db="EMBL/GenBank/DDBJ databases">
        <title>A genome reference for cultivated species of the human gut microbiota.</title>
        <authorList>
            <person name="Zou Y."/>
            <person name="Xue W."/>
            <person name="Luo G."/>
        </authorList>
    </citation>
    <scope>NUCLEOTIDE SEQUENCE [LARGE SCALE GENOMIC DNA]</scope>
    <source>
        <strain evidence="6 7">AF22-12AC</strain>
    </source>
</reference>
<dbReference type="InterPro" id="IPR011006">
    <property type="entry name" value="CheY-like_superfamily"/>
</dbReference>
<dbReference type="Pfam" id="PF13487">
    <property type="entry name" value="HD_5"/>
    <property type="match status" value="1"/>
</dbReference>
<dbReference type="Proteomes" id="UP000266172">
    <property type="component" value="Unassembled WGS sequence"/>
</dbReference>